<dbReference type="EMBL" id="CP000252">
    <property type="protein sequence ID" value="ABC78543.1"/>
    <property type="molecule type" value="Genomic_DNA"/>
</dbReference>
<dbReference type="GO" id="GO:0043107">
    <property type="term" value="P:type IV pilus-dependent motility"/>
    <property type="evidence" value="ECO:0007669"/>
    <property type="project" value="TreeGrafter"/>
</dbReference>
<reference evidence="2 3" key="1">
    <citation type="journal article" date="2007" name="Proc. Natl. Acad. Sci. U.S.A.">
        <title>The genome of Syntrophus aciditrophicus: life at the thermodynamic limit of microbial growth.</title>
        <authorList>
            <person name="McInerney M.J."/>
            <person name="Rohlin L."/>
            <person name="Mouttaki H."/>
            <person name="Kim U."/>
            <person name="Krupp R.S."/>
            <person name="Rios-Hernandez L."/>
            <person name="Sieber J."/>
            <person name="Struchtemeyer C.G."/>
            <person name="Bhattacharyya A."/>
            <person name="Campbell J.W."/>
            <person name="Gunsalus R.P."/>
        </authorList>
    </citation>
    <scope>NUCLEOTIDE SEQUENCE [LARGE SCALE GENOMIC DNA]</scope>
    <source>
        <strain evidence="2 3">SB</strain>
    </source>
</reference>
<dbReference type="STRING" id="56780.SYN_01775"/>
<name>Q2LWS9_SYNAS</name>
<keyword evidence="3" id="KW-1185">Reference proteome</keyword>
<dbReference type="PANTHER" id="PTHR40278">
    <property type="entry name" value="DNA UTILIZATION PROTEIN HOFN"/>
    <property type="match status" value="1"/>
</dbReference>
<gene>
    <name evidence="2" type="ORF">SYN_01775</name>
</gene>
<proteinExistence type="predicted"/>
<sequence>MIRINLLPYQEKRKQAGLKKQVLIFSGSFLAFLLVLAGIQLYVSFSIRNLEKEIQEKEETLTRLNRIVGEVETFKKDVSSLEKKLSVISRLEENRLAPVYYLDRLNSAVPAQDAWLDKVSQQETGLQLEGVARTNMVLSRFMRNLEALNIFETVELISSRQKDYSGMKLYSFVLSCRIKKEGT</sequence>
<keyword evidence="1" id="KW-0472">Membrane</keyword>
<keyword evidence="1" id="KW-1133">Transmembrane helix</keyword>
<feature type="transmembrane region" description="Helical" evidence="1">
    <location>
        <begin position="21"/>
        <end position="43"/>
    </location>
</feature>
<evidence type="ECO:0000313" key="2">
    <source>
        <dbReference type="EMBL" id="ABC78543.1"/>
    </source>
</evidence>
<dbReference type="HOGENOM" id="CLU_081304_1_0_7"/>
<protein>
    <submittedName>
        <fullName evidence="2">Pili assembly protein</fullName>
    </submittedName>
</protein>
<keyword evidence="1" id="KW-0812">Transmembrane</keyword>
<dbReference type="Proteomes" id="UP000001933">
    <property type="component" value="Chromosome"/>
</dbReference>
<organism evidence="2 3">
    <name type="scientific">Syntrophus aciditrophicus (strain SB)</name>
    <dbReference type="NCBI Taxonomy" id="56780"/>
    <lineage>
        <taxon>Bacteria</taxon>
        <taxon>Pseudomonadati</taxon>
        <taxon>Thermodesulfobacteriota</taxon>
        <taxon>Syntrophia</taxon>
        <taxon>Syntrophales</taxon>
        <taxon>Syntrophaceae</taxon>
        <taxon>Syntrophus</taxon>
    </lineage>
</organism>
<dbReference type="eggNOG" id="COG3166">
    <property type="taxonomic scope" value="Bacteria"/>
</dbReference>
<dbReference type="AlphaFoldDB" id="Q2LWS9"/>
<accession>Q2LWS9</accession>
<dbReference type="OrthoDB" id="5296173at2"/>
<dbReference type="Pfam" id="PF05137">
    <property type="entry name" value="PilN"/>
    <property type="match status" value="1"/>
</dbReference>
<evidence type="ECO:0000313" key="3">
    <source>
        <dbReference type="Proteomes" id="UP000001933"/>
    </source>
</evidence>
<dbReference type="RefSeq" id="WP_011418562.1">
    <property type="nucleotide sequence ID" value="NC_007759.1"/>
</dbReference>
<dbReference type="PANTHER" id="PTHR40278:SF2">
    <property type="entry name" value="TYPE IV PILUS INNER MEMBRANE COMPONENT PILN"/>
    <property type="match status" value="1"/>
</dbReference>
<dbReference type="InterPro" id="IPR007813">
    <property type="entry name" value="PilN"/>
</dbReference>
<dbReference type="InterPro" id="IPR052534">
    <property type="entry name" value="Extracell_DNA_Util/SecSys_Comp"/>
</dbReference>
<dbReference type="GO" id="GO:0043683">
    <property type="term" value="P:type IV pilus assembly"/>
    <property type="evidence" value="ECO:0007669"/>
    <property type="project" value="TreeGrafter"/>
</dbReference>
<dbReference type="InParanoid" id="Q2LWS9"/>
<evidence type="ECO:0000256" key="1">
    <source>
        <dbReference type="SAM" id="Phobius"/>
    </source>
</evidence>
<dbReference type="KEGG" id="sat:SYN_01775"/>